<evidence type="ECO:0000256" key="2">
    <source>
        <dbReference type="ARBA" id="ARBA00007635"/>
    </source>
</evidence>
<comment type="similarity">
    <text evidence="2 6">Belongs to the drug/metabolite transporter (DMT) superfamily. Plant drug/metabolite exporter (P-DME) (TC 2.A.7.4) family.</text>
</comment>
<dbReference type="GO" id="GO:0022857">
    <property type="term" value="F:transmembrane transporter activity"/>
    <property type="evidence" value="ECO:0007669"/>
    <property type="project" value="InterPro"/>
</dbReference>
<evidence type="ECO:0000313" key="9">
    <source>
        <dbReference type="Proteomes" id="UP001237642"/>
    </source>
</evidence>
<dbReference type="Pfam" id="PF00892">
    <property type="entry name" value="EamA"/>
    <property type="match status" value="1"/>
</dbReference>
<keyword evidence="4 6" id="KW-1133">Transmembrane helix</keyword>
<evidence type="ECO:0000313" key="8">
    <source>
        <dbReference type="EMBL" id="KAK1390223.1"/>
    </source>
</evidence>
<keyword evidence="3 6" id="KW-0812">Transmembrane</keyword>
<dbReference type="InterPro" id="IPR030184">
    <property type="entry name" value="WAT1-related"/>
</dbReference>
<gene>
    <name evidence="8" type="ORF">POM88_018401</name>
</gene>
<comment type="caution">
    <text evidence="8">The sequence shown here is derived from an EMBL/GenBank/DDBJ whole genome shotgun (WGS) entry which is preliminary data.</text>
</comment>
<reference evidence="8" key="1">
    <citation type="submission" date="2023-02" db="EMBL/GenBank/DDBJ databases">
        <title>Genome of toxic invasive species Heracleum sosnowskyi carries increased number of genes despite the absence of recent whole-genome duplications.</title>
        <authorList>
            <person name="Schelkunov M."/>
            <person name="Shtratnikova V."/>
            <person name="Makarenko M."/>
            <person name="Klepikova A."/>
            <person name="Omelchenko D."/>
            <person name="Novikova G."/>
            <person name="Obukhova E."/>
            <person name="Bogdanov V."/>
            <person name="Penin A."/>
            <person name="Logacheva M."/>
        </authorList>
    </citation>
    <scope>NUCLEOTIDE SEQUENCE</scope>
    <source>
        <strain evidence="8">Hsosn_3</strain>
        <tissue evidence="8">Leaf</tissue>
    </source>
</reference>
<dbReference type="Proteomes" id="UP001237642">
    <property type="component" value="Unassembled WGS sequence"/>
</dbReference>
<keyword evidence="5 6" id="KW-0472">Membrane</keyword>
<evidence type="ECO:0000256" key="5">
    <source>
        <dbReference type="ARBA" id="ARBA00023136"/>
    </source>
</evidence>
<comment type="subcellular location">
    <subcellularLocation>
        <location evidence="1 6">Membrane</location>
        <topology evidence="1 6">Multi-pass membrane protein</topology>
    </subcellularLocation>
</comment>
<evidence type="ECO:0000256" key="4">
    <source>
        <dbReference type="ARBA" id="ARBA00022989"/>
    </source>
</evidence>
<feature type="transmembrane region" description="Helical" evidence="6">
    <location>
        <begin position="200"/>
        <end position="220"/>
    </location>
</feature>
<dbReference type="GO" id="GO:0016020">
    <property type="term" value="C:membrane"/>
    <property type="evidence" value="ECO:0007669"/>
    <property type="project" value="UniProtKB-SubCell"/>
</dbReference>
<dbReference type="EMBL" id="JAUIZM010000004">
    <property type="protein sequence ID" value="KAK1390223.1"/>
    <property type="molecule type" value="Genomic_DNA"/>
</dbReference>
<feature type="domain" description="EamA" evidence="7">
    <location>
        <begin position="105"/>
        <end position="243"/>
    </location>
</feature>
<evidence type="ECO:0000256" key="6">
    <source>
        <dbReference type="RuleBase" id="RU363077"/>
    </source>
</evidence>
<dbReference type="AlphaFoldDB" id="A0AAD8ISG4"/>
<feature type="transmembrane region" description="Helical" evidence="6">
    <location>
        <begin position="226"/>
        <end position="245"/>
    </location>
</feature>
<dbReference type="PANTHER" id="PTHR31218">
    <property type="entry name" value="WAT1-RELATED PROTEIN"/>
    <property type="match status" value="1"/>
</dbReference>
<keyword evidence="9" id="KW-1185">Reference proteome</keyword>
<proteinExistence type="inferred from homology"/>
<feature type="transmembrane region" description="Helical" evidence="6">
    <location>
        <begin position="101"/>
        <end position="123"/>
    </location>
</feature>
<dbReference type="InterPro" id="IPR037185">
    <property type="entry name" value="EmrE-like"/>
</dbReference>
<feature type="transmembrane region" description="Helical" evidence="6">
    <location>
        <begin position="135"/>
        <end position="154"/>
    </location>
</feature>
<dbReference type="SUPFAM" id="SSF103481">
    <property type="entry name" value="Multidrug resistance efflux transporter EmrE"/>
    <property type="match status" value="1"/>
</dbReference>
<dbReference type="InterPro" id="IPR000620">
    <property type="entry name" value="EamA_dom"/>
</dbReference>
<reference evidence="8" key="2">
    <citation type="submission" date="2023-05" db="EMBL/GenBank/DDBJ databases">
        <authorList>
            <person name="Schelkunov M.I."/>
        </authorList>
    </citation>
    <scope>NUCLEOTIDE SEQUENCE</scope>
    <source>
        <strain evidence="8">Hsosn_3</strain>
        <tissue evidence="8">Leaf</tissue>
    </source>
</reference>
<evidence type="ECO:0000256" key="3">
    <source>
        <dbReference type="ARBA" id="ARBA00022692"/>
    </source>
</evidence>
<evidence type="ECO:0000259" key="7">
    <source>
        <dbReference type="Pfam" id="PF00892"/>
    </source>
</evidence>
<accession>A0AAD8ISG4</accession>
<sequence length="264" mass="29547">MGKISNVRNRRIEANTGNGSGTNFICSSEYFLQVGCTGWNELDHLGCLSLLIRCCFYASSCTLRRKVHTILTFYKGLPIDIWNTHIDLLKNGRVHVEKPRLIQILGIFLCFCGSFCYGLWLIVQAKINEQYPYPYTSIALMNIVASIQCTIFTLCFERDWSQWKLGFDIRLLTVAYSGIVASGVTFTMAAWCVQMRGPIFVSAFNPLTLVVGVFAASLLLGEMLHLGSVLGGVIIICGLYVVLWGKRNETRKVDGLHALPLKCR</sequence>
<evidence type="ECO:0000256" key="1">
    <source>
        <dbReference type="ARBA" id="ARBA00004141"/>
    </source>
</evidence>
<organism evidence="8 9">
    <name type="scientific">Heracleum sosnowskyi</name>
    <dbReference type="NCBI Taxonomy" id="360622"/>
    <lineage>
        <taxon>Eukaryota</taxon>
        <taxon>Viridiplantae</taxon>
        <taxon>Streptophyta</taxon>
        <taxon>Embryophyta</taxon>
        <taxon>Tracheophyta</taxon>
        <taxon>Spermatophyta</taxon>
        <taxon>Magnoliopsida</taxon>
        <taxon>eudicotyledons</taxon>
        <taxon>Gunneridae</taxon>
        <taxon>Pentapetalae</taxon>
        <taxon>asterids</taxon>
        <taxon>campanulids</taxon>
        <taxon>Apiales</taxon>
        <taxon>Apiaceae</taxon>
        <taxon>Apioideae</taxon>
        <taxon>apioid superclade</taxon>
        <taxon>Tordylieae</taxon>
        <taxon>Tordyliinae</taxon>
        <taxon>Heracleum</taxon>
    </lineage>
</organism>
<protein>
    <recommendedName>
        <fullName evidence="6">WAT1-related protein</fullName>
    </recommendedName>
</protein>
<feature type="transmembrane region" description="Helical" evidence="6">
    <location>
        <begin position="174"/>
        <end position="193"/>
    </location>
</feature>
<name>A0AAD8ISG4_9APIA</name>